<sequence length="211" mass="24768">MNQKRFILFLLLLIVVFSGGIFYALDATGMIRASDILPFLAPKNPLRIEDKDYPTEVEKVEFQKWEQKLIEREEALARREAELKSKETGGEDQKREIEETRRALRAEKEKFIAAQKEWEDRQKKVKDLAEKVRNMPPQKAQEMMQSWRDFDIIDVMRQMDKDAELEGNPSIVPYLLTLFQPDRRAEITRKMMLPALTRPDAAEDNAETEQP</sequence>
<reference evidence="2 3" key="1">
    <citation type="submission" date="2012-06" db="EMBL/GenBank/DDBJ databases">
        <title>The complete chromosome of genome of Turneriella parva DSM 21527.</title>
        <authorList>
            <consortium name="US DOE Joint Genome Institute (JGI-PGF)"/>
            <person name="Lucas S."/>
            <person name="Han J."/>
            <person name="Lapidus A."/>
            <person name="Bruce D."/>
            <person name="Goodwin L."/>
            <person name="Pitluck S."/>
            <person name="Peters L."/>
            <person name="Kyrpides N."/>
            <person name="Mavromatis K."/>
            <person name="Ivanova N."/>
            <person name="Mikhailova N."/>
            <person name="Chertkov O."/>
            <person name="Detter J.C."/>
            <person name="Tapia R."/>
            <person name="Han C."/>
            <person name="Land M."/>
            <person name="Hauser L."/>
            <person name="Markowitz V."/>
            <person name="Cheng J.-F."/>
            <person name="Hugenholtz P."/>
            <person name="Woyke T."/>
            <person name="Wu D."/>
            <person name="Gronow S."/>
            <person name="Wellnitz S."/>
            <person name="Brambilla E."/>
            <person name="Klenk H.-P."/>
            <person name="Eisen J.A."/>
        </authorList>
    </citation>
    <scope>NUCLEOTIDE SEQUENCE [LARGE SCALE GENOMIC DNA]</scope>
    <source>
        <strain evidence="3">ATCC BAA-1111 / DSM 21527 / NCTC 11395 / H</strain>
    </source>
</reference>
<protein>
    <submittedName>
        <fullName evidence="2">Flagellar protein B</fullName>
    </submittedName>
</protein>
<evidence type="ECO:0000256" key="1">
    <source>
        <dbReference type="SAM" id="Coils"/>
    </source>
</evidence>
<dbReference type="HOGENOM" id="CLU_111537_0_0_12"/>
<feature type="coiled-coil region" evidence="1">
    <location>
        <begin position="90"/>
        <end position="117"/>
    </location>
</feature>
<dbReference type="RefSeq" id="WP_014805133.1">
    <property type="nucleotide sequence ID" value="NC_018020.1"/>
</dbReference>
<keyword evidence="2" id="KW-0969">Cilium</keyword>
<keyword evidence="1" id="KW-0175">Coiled coil</keyword>
<organism evidence="2 3">
    <name type="scientific">Turneriella parva (strain ATCC BAA-1111 / DSM 21527 / NCTC 11395 / H)</name>
    <name type="common">Leptospira parva</name>
    <dbReference type="NCBI Taxonomy" id="869212"/>
    <lineage>
        <taxon>Bacteria</taxon>
        <taxon>Pseudomonadati</taxon>
        <taxon>Spirochaetota</taxon>
        <taxon>Spirochaetia</taxon>
        <taxon>Leptospirales</taxon>
        <taxon>Leptospiraceae</taxon>
        <taxon>Turneriella</taxon>
    </lineage>
</organism>
<dbReference type="EMBL" id="CP002959">
    <property type="protein sequence ID" value="AFM14657.1"/>
    <property type="molecule type" value="Genomic_DNA"/>
</dbReference>
<dbReference type="STRING" id="869212.Turpa_4023"/>
<evidence type="ECO:0000313" key="3">
    <source>
        <dbReference type="Proteomes" id="UP000006048"/>
    </source>
</evidence>
<accession>I4BBK0</accession>
<keyword evidence="2" id="KW-0966">Cell projection</keyword>
<dbReference type="Proteomes" id="UP000006048">
    <property type="component" value="Chromosome"/>
</dbReference>
<evidence type="ECO:0000313" key="2">
    <source>
        <dbReference type="EMBL" id="AFM14657.1"/>
    </source>
</evidence>
<gene>
    <name evidence="2" type="ordered locus">Turpa_4023</name>
</gene>
<keyword evidence="2" id="KW-0282">Flagellum</keyword>
<dbReference type="OrthoDB" id="344936at2"/>
<name>I4BBK0_TURPD</name>
<dbReference type="NCBIfam" id="NF047368">
    <property type="entry name" value="collar_FlbB"/>
    <property type="match status" value="1"/>
</dbReference>
<proteinExistence type="predicted"/>
<dbReference type="InterPro" id="IPR058225">
    <property type="entry name" value="FlbB-like"/>
</dbReference>
<dbReference type="AlphaFoldDB" id="I4BBK0"/>
<dbReference type="KEGG" id="tpx:Turpa_4023"/>
<keyword evidence="3" id="KW-1185">Reference proteome</keyword>